<feature type="signal peptide" evidence="2">
    <location>
        <begin position="1"/>
        <end position="37"/>
    </location>
</feature>
<evidence type="ECO:0000256" key="2">
    <source>
        <dbReference type="SAM" id="SignalP"/>
    </source>
</evidence>
<dbReference type="EMBL" id="CAUYUJ010021894">
    <property type="protein sequence ID" value="CAK0907619.1"/>
    <property type="molecule type" value="Genomic_DNA"/>
</dbReference>
<organism evidence="3 4">
    <name type="scientific">Prorocentrum cordatum</name>
    <dbReference type="NCBI Taxonomy" id="2364126"/>
    <lineage>
        <taxon>Eukaryota</taxon>
        <taxon>Sar</taxon>
        <taxon>Alveolata</taxon>
        <taxon>Dinophyceae</taxon>
        <taxon>Prorocentrales</taxon>
        <taxon>Prorocentraceae</taxon>
        <taxon>Prorocentrum</taxon>
    </lineage>
</organism>
<comment type="caution">
    <text evidence="3">The sequence shown here is derived from an EMBL/GenBank/DDBJ whole genome shotgun (WGS) entry which is preliminary data.</text>
</comment>
<name>A0ABN9Y6L7_9DINO</name>
<keyword evidence="1" id="KW-1133">Transmembrane helix</keyword>
<feature type="chain" id="PRO_5046695026" evidence="2">
    <location>
        <begin position="38"/>
        <end position="106"/>
    </location>
</feature>
<evidence type="ECO:0000313" key="4">
    <source>
        <dbReference type="Proteomes" id="UP001189429"/>
    </source>
</evidence>
<keyword evidence="4" id="KW-1185">Reference proteome</keyword>
<protein>
    <submittedName>
        <fullName evidence="3">Uncharacterized protein</fullName>
    </submittedName>
</protein>
<gene>
    <name evidence="3" type="ORF">PCOR1329_LOCUS82587</name>
</gene>
<proteinExistence type="predicted"/>
<keyword evidence="1" id="KW-0472">Membrane</keyword>
<feature type="transmembrane region" description="Helical" evidence="1">
    <location>
        <begin position="81"/>
        <end position="101"/>
    </location>
</feature>
<sequence>MVACRAQRGAQRRPARCGLFLLAAGAALLALPRGQCAAGVRREPVDAPVDDKQLLIVGGCDLLLLSAGTVAARGFRARPSLAILAAVAVYVVFLVLVMRILQTSPL</sequence>
<dbReference type="Proteomes" id="UP001189429">
    <property type="component" value="Unassembled WGS sequence"/>
</dbReference>
<keyword evidence="1" id="KW-0812">Transmembrane</keyword>
<feature type="transmembrane region" description="Helical" evidence="1">
    <location>
        <begin position="53"/>
        <end position="72"/>
    </location>
</feature>
<reference evidence="3" key="1">
    <citation type="submission" date="2023-10" db="EMBL/GenBank/DDBJ databases">
        <authorList>
            <person name="Chen Y."/>
            <person name="Shah S."/>
            <person name="Dougan E. K."/>
            <person name="Thang M."/>
            <person name="Chan C."/>
        </authorList>
    </citation>
    <scope>NUCLEOTIDE SEQUENCE [LARGE SCALE GENOMIC DNA]</scope>
</reference>
<evidence type="ECO:0000313" key="3">
    <source>
        <dbReference type="EMBL" id="CAK0907619.1"/>
    </source>
</evidence>
<accession>A0ABN9Y6L7</accession>
<keyword evidence="2" id="KW-0732">Signal</keyword>
<evidence type="ECO:0000256" key="1">
    <source>
        <dbReference type="SAM" id="Phobius"/>
    </source>
</evidence>